<feature type="domain" description="C2H2-type" evidence="2">
    <location>
        <begin position="107"/>
        <end position="127"/>
    </location>
</feature>
<organism evidence="3 4">
    <name type="scientific">Steinernema hermaphroditum</name>
    <dbReference type="NCBI Taxonomy" id="289476"/>
    <lineage>
        <taxon>Eukaryota</taxon>
        <taxon>Metazoa</taxon>
        <taxon>Ecdysozoa</taxon>
        <taxon>Nematoda</taxon>
        <taxon>Chromadorea</taxon>
        <taxon>Rhabditida</taxon>
        <taxon>Tylenchina</taxon>
        <taxon>Panagrolaimomorpha</taxon>
        <taxon>Strongyloidoidea</taxon>
        <taxon>Steinernematidae</taxon>
        <taxon>Steinernema</taxon>
    </lineage>
</organism>
<evidence type="ECO:0000313" key="3">
    <source>
        <dbReference type="EMBL" id="KAK0414712.1"/>
    </source>
</evidence>
<dbReference type="PROSITE" id="PS00028">
    <property type="entry name" value="ZINC_FINGER_C2H2_1"/>
    <property type="match status" value="1"/>
</dbReference>
<comment type="caution">
    <text evidence="3">The sequence shown here is derived from an EMBL/GenBank/DDBJ whole genome shotgun (WGS) entry which is preliminary data.</text>
</comment>
<feature type="compositionally biased region" description="Basic and acidic residues" evidence="1">
    <location>
        <begin position="637"/>
        <end position="655"/>
    </location>
</feature>
<accession>A0AA39HZ17</accession>
<feature type="compositionally biased region" description="Basic residues" evidence="1">
    <location>
        <begin position="661"/>
        <end position="684"/>
    </location>
</feature>
<feature type="compositionally biased region" description="Basic residues" evidence="1">
    <location>
        <begin position="276"/>
        <end position="287"/>
    </location>
</feature>
<feature type="region of interest" description="Disordered" evidence="1">
    <location>
        <begin position="246"/>
        <end position="399"/>
    </location>
</feature>
<evidence type="ECO:0000313" key="4">
    <source>
        <dbReference type="Proteomes" id="UP001175271"/>
    </source>
</evidence>
<feature type="region of interest" description="Disordered" evidence="1">
    <location>
        <begin position="623"/>
        <end position="743"/>
    </location>
</feature>
<feature type="compositionally biased region" description="Polar residues" evidence="1">
    <location>
        <begin position="338"/>
        <end position="375"/>
    </location>
</feature>
<evidence type="ECO:0000259" key="2">
    <source>
        <dbReference type="PROSITE" id="PS00028"/>
    </source>
</evidence>
<dbReference type="EMBL" id="JAUCMV010000002">
    <property type="protein sequence ID" value="KAK0414712.1"/>
    <property type="molecule type" value="Genomic_DNA"/>
</dbReference>
<dbReference type="InterPro" id="IPR013087">
    <property type="entry name" value="Znf_C2H2_type"/>
</dbReference>
<keyword evidence="4" id="KW-1185">Reference proteome</keyword>
<dbReference type="Proteomes" id="UP001175271">
    <property type="component" value="Unassembled WGS sequence"/>
</dbReference>
<protein>
    <recommendedName>
        <fullName evidence="2">C2H2-type domain-containing protein</fullName>
    </recommendedName>
</protein>
<dbReference type="SMART" id="SM00355">
    <property type="entry name" value="ZnF_C2H2"/>
    <property type="match status" value="5"/>
</dbReference>
<feature type="region of interest" description="Disordered" evidence="1">
    <location>
        <begin position="418"/>
        <end position="444"/>
    </location>
</feature>
<sequence length="743" mass="84172">MLCLLCGVEHTRSQLFDAVNEHLAYRKYRCVDCDYGTAILADFLQHRDSQNHRMSSASFVDHFFFEHLSKIICEDFEYAEKHGIKALDKCVPVRTNLLDPQVSHGRCMICPMQMIGRSAVHEHVQEHLGYQPHRCSDCPFSTGMSSELESHRHRYNHCVLYRGNLHKYLERIVEIVSQDMFYMASNENVDPKTLFLGRMTRPLDTGEEVKQEVELSQMAGAKEPEQPTPPNRKRPHDIAEFFVKMEPSSQGESSPSMADARVDNNSNETMENSNSVKRHRKRSHRHSVSSDNRQEAPPVQEPEQHSIPEAQRSSRKRSRTPVARVVPERPTYDFGKSPSANQGRTPNLSRSTVETPTKARQTINARPQGSSSATHEPQKPSSSRQRSRTPVARVNPQTACTPYTMNGVLILGEADGTTAEAENQKKRQAPARVPRGSRSLPSEPAESLISIVKVPCMLCPTKPYITSDYLTRRYHTLTQHLHCDDSTPDFAEMLESTIRRCGNSCTTLDQRRKHVNTNHHVIRLLRCPVDGCTIDRTHPSELRDHIDTIHTEMTNAEGEAFARLSTDYFESMKKEMSTCFPIPIPKKSNVAKEPMFKPYGTVGALSDMMGGVVRRVNTESGGQRIIFESSDSEDDKEQSNEFKDSPPVSDSEHNEGSAQGRRPRQFHRGRPIQHPGHRRARGHPQKQDRFGGMNRFDVPPHSSENRNFPRCNDRGRGGRGAHPGRGRRFGFGSPVTPPFRGHR</sequence>
<evidence type="ECO:0000256" key="1">
    <source>
        <dbReference type="SAM" id="MobiDB-lite"/>
    </source>
</evidence>
<name>A0AA39HZ17_9BILA</name>
<feature type="compositionally biased region" description="Polar residues" evidence="1">
    <location>
        <begin position="247"/>
        <end position="256"/>
    </location>
</feature>
<feature type="compositionally biased region" description="Low complexity" evidence="1">
    <location>
        <begin position="264"/>
        <end position="275"/>
    </location>
</feature>
<feature type="compositionally biased region" description="Basic residues" evidence="1">
    <location>
        <begin position="717"/>
        <end position="728"/>
    </location>
</feature>
<reference evidence="3" key="1">
    <citation type="submission" date="2023-06" db="EMBL/GenBank/DDBJ databases">
        <title>Genomic analysis of the entomopathogenic nematode Steinernema hermaphroditum.</title>
        <authorList>
            <person name="Schwarz E.M."/>
            <person name="Heppert J.K."/>
            <person name="Baniya A."/>
            <person name="Schwartz H.T."/>
            <person name="Tan C.-H."/>
            <person name="Antoshechkin I."/>
            <person name="Sternberg P.W."/>
            <person name="Goodrich-Blair H."/>
            <person name="Dillman A.R."/>
        </authorList>
    </citation>
    <scope>NUCLEOTIDE SEQUENCE</scope>
    <source>
        <strain evidence="3">PS9179</strain>
        <tissue evidence="3">Whole animal</tissue>
    </source>
</reference>
<dbReference type="AlphaFoldDB" id="A0AA39HZ17"/>
<gene>
    <name evidence="3" type="ORF">QR680_011581</name>
</gene>
<proteinExistence type="predicted"/>